<protein>
    <submittedName>
        <fullName evidence="2">Crp/Fnr family transcriptional regulator</fullName>
    </submittedName>
</protein>
<organism evidence="2 3">
    <name type="scientific">Aquimarina litoralis</name>
    <dbReference type="NCBI Taxonomy" id="584605"/>
    <lineage>
        <taxon>Bacteria</taxon>
        <taxon>Pseudomonadati</taxon>
        <taxon>Bacteroidota</taxon>
        <taxon>Flavobacteriia</taxon>
        <taxon>Flavobacteriales</taxon>
        <taxon>Flavobacteriaceae</taxon>
        <taxon>Aquimarina</taxon>
    </lineage>
</organism>
<accession>A0ABN1J9D0</accession>
<dbReference type="Pfam" id="PF00027">
    <property type="entry name" value="cNMP_binding"/>
    <property type="match status" value="1"/>
</dbReference>
<evidence type="ECO:0000313" key="2">
    <source>
        <dbReference type="EMBL" id="GAA0732677.1"/>
    </source>
</evidence>
<evidence type="ECO:0000313" key="3">
    <source>
        <dbReference type="Proteomes" id="UP001501758"/>
    </source>
</evidence>
<name>A0ABN1J9D0_9FLAO</name>
<keyword evidence="3" id="KW-1185">Reference proteome</keyword>
<dbReference type="InterPro" id="IPR018490">
    <property type="entry name" value="cNMP-bd_dom_sf"/>
</dbReference>
<dbReference type="SUPFAM" id="SSF51206">
    <property type="entry name" value="cAMP-binding domain-like"/>
    <property type="match status" value="1"/>
</dbReference>
<gene>
    <name evidence="2" type="ORF">GCM10009430_46050</name>
</gene>
<dbReference type="InterPro" id="IPR000595">
    <property type="entry name" value="cNMP-bd_dom"/>
</dbReference>
<dbReference type="EMBL" id="BAAAGE010000007">
    <property type="protein sequence ID" value="GAA0732677.1"/>
    <property type="molecule type" value="Genomic_DNA"/>
</dbReference>
<proteinExistence type="predicted"/>
<dbReference type="Proteomes" id="UP001501758">
    <property type="component" value="Unassembled WGS sequence"/>
</dbReference>
<dbReference type="InterPro" id="IPR014710">
    <property type="entry name" value="RmlC-like_jellyroll"/>
</dbReference>
<dbReference type="Gene3D" id="2.60.120.10">
    <property type="entry name" value="Jelly Rolls"/>
    <property type="match status" value="1"/>
</dbReference>
<feature type="domain" description="Cyclic nucleotide-binding" evidence="1">
    <location>
        <begin position="56"/>
        <end position="142"/>
    </location>
</feature>
<sequence length="214" mass="25672">MVIIKLVAETQKHYLRKRKKTRLMSKYKGILDHIARYVELSDSEKEDFVSILKTTRVKKRQFIVQPGFVSEYRNYIVEGAVRVYYLDDQGKEHTVIIAVEDWFFTDFYSYIHRTPAEYYAEALEDSLILQMKYEDVEELCNRIHPLCQYFRLFTERSMAYSYKRTISNISKTSEERYWEYVNKYPQIANRVPQYVLASYLGISPESLSRIRSRS</sequence>
<comment type="caution">
    <text evidence="2">The sequence shown here is derived from an EMBL/GenBank/DDBJ whole genome shotgun (WGS) entry which is preliminary data.</text>
</comment>
<dbReference type="CDD" id="cd00038">
    <property type="entry name" value="CAP_ED"/>
    <property type="match status" value="1"/>
</dbReference>
<reference evidence="2 3" key="1">
    <citation type="journal article" date="2019" name="Int. J. Syst. Evol. Microbiol.">
        <title>The Global Catalogue of Microorganisms (GCM) 10K type strain sequencing project: providing services to taxonomists for standard genome sequencing and annotation.</title>
        <authorList>
            <consortium name="The Broad Institute Genomics Platform"/>
            <consortium name="The Broad Institute Genome Sequencing Center for Infectious Disease"/>
            <person name="Wu L."/>
            <person name="Ma J."/>
        </authorList>
    </citation>
    <scope>NUCLEOTIDE SEQUENCE [LARGE SCALE GENOMIC DNA]</scope>
    <source>
        <strain evidence="2 3">JCM 15974</strain>
    </source>
</reference>
<evidence type="ECO:0000259" key="1">
    <source>
        <dbReference type="Pfam" id="PF00027"/>
    </source>
</evidence>